<keyword evidence="9" id="KW-1185">Reference proteome</keyword>
<keyword evidence="6" id="KW-0285">Flavoprotein</keyword>
<dbReference type="AlphaFoldDB" id="A0A2I2FBY9"/>
<accession>A0A2I2FBY9</accession>
<feature type="binding site" evidence="5">
    <location>
        <position position="453"/>
    </location>
    <ligand>
        <name>FAD</name>
        <dbReference type="ChEBI" id="CHEBI:57692"/>
    </ligand>
</feature>
<feature type="domain" description="Amine oxidase" evidence="7">
    <location>
        <begin position="26"/>
        <end position="477"/>
    </location>
</feature>
<dbReference type="PANTHER" id="PTHR43563">
    <property type="entry name" value="AMINE OXIDASE"/>
    <property type="match status" value="1"/>
</dbReference>
<evidence type="ECO:0000256" key="6">
    <source>
        <dbReference type="RuleBase" id="RU362067"/>
    </source>
</evidence>
<comment type="similarity">
    <text evidence="2 6">Belongs to the flavin monoamine oxidase family.</text>
</comment>
<feature type="binding site" evidence="5">
    <location>
        <begin position="46"/>
        <end position="47"/>
    </location>
    <ligand>
        <name>FAD</name>
        <dbReference type="ChEBI" id="CHEBI:57692"/>
    </ligand>
</feature>
<evidence type="ECO:0000313" key="9">
    <source>
        <dbReference type="Proteomes" id="UP000234585"/>
    </source>
</evidence>
<gene>
    <name evidence="8" type="ORF">BDW47DRAFT_105390</name>
</gene>
<evidence type="ECO:0000256" key="5">
    <source>
        <dbReference type="PIRSR" id="PIRSR601613-1"/>
    </source>
</evidence>
<dbReference type="InterPro" id="IPR050703">
    <property type="entry name" value="Flavin_MAO"/>
</dbReference>
<dbReference type="Gene3D" id="3.50.50.60">
    <property type="entry name" value="FAD/NAD(P)-binding domain"/>
    <property type="match status" value="1"/>
</dbReference>
<keyword evidence="3 6" id="KW-0560">Oxidoreductase</keyword>
<dbReference type="Gene3D" id="3.90.660.10">
    <property type="match status" value="1"/>
</dbReference>
<sequence length="482" mass="51864">MMSITNSFPTPAAPKEVDVLVVGAGLSGLRAALDVQAAGLSCIVVEAIDRVGGKTLSVPSKLNGPGVNDIGAAWINDTSQSEMYGLLRKYGLHGEIQRAEGMSLSLTAEGVITHPYGTLPLDEHDQFLVASVLQTIQGLVDQIDLEDPAAGSIGTELDGMSASEYCSKTFQSDLVVGIVDTVTQSLLGVEAASISMLSFVHYIKIATGVDAALSDGKNGGQYLRVREGTQSFSRKMAETLNPGTLFLSAPVTSIEQSSHTRICTVRTSSPTNSTFHAKKVILSIPTPLYHKISFDPPLPEDKARLASNNILGYYSKMIYVFDQPWWRTAGLSGVMETDLGPILFSRDTSIPDDDQWSITCFIVGKRGREWSLLSASERRRTAWDQFRTTFESASGLSGELNVPEPINVLEVEWSKQEFFGGAPCPVSPPGLLSSVDAAAARCPFKGVHFVGTETAFLWRGYMEGAVRSGFRGAKEVIDLLNG</sequence>
<dbReference type="Pfam" id="PF01593">
    <property type="entry name" value="Amino_oxidase"/>
    <property type="match status" value="1"/>
</dbReference>
<dbReference type="Gene3D" id="1.10.405.10">
    <property type="entry name" value="Guanine Nucleotide Dissociation Inhibitor, domain 1"/>
    <property type="match status" value="1"/>
</dbReference>
<proteinExistence type="inferred from homology"/>
<dbReference type="InterPro" id="IPR001613">
    <property type="entry name" value="Flavin_amine_oxidase"/>
</dbReference>
<reference evidence="8 9" key="1">
    <citation type="submission" date="2017-12" db="EMBL/GenBank/DDBJ databases">
        <authorList>
            <consortium name="DOE Joint Genome Institute"/>
            <person name="Haridas S."/>
            <person name="Kjaerbolling I."/>
            <person name="Vesth T.C."/>
            <person name="Frisvad J.C."/>
            <person name="Nybo J.L."/>
            <person name="Theobald S."/>
            <person name="Kuo A."/>
            <person name="Bowyer P."/>
            <person name="Matsuda Y."/>
            <person name="Mondo S."/>
            <person name="Lyhne E.K."/>
            <person name="Kogle M.E."/>
            <person name="Clum A."/>
            <person name="Lipzen A."/>
            <person name="Salamov A."/>
            <person name="Ngan C.Y."/>
            <person name="Daum C."/>
            <person name="Chiniquy J."/>
            <person name="Barry K."/>
            <person name="LaButti K."/>
            <person name="Simmons B.A."/>
            <person name="Magnuson J.K."/>
            <person name="Mortensen U.H."/>
            <person name="Larsen T.O."/>
            <person name="Grigoriev I.V."/>
            <person name="Baker S.E."/>
            <person name="Andersen M.R."/>
            <person name="Nordberg H.P."/>
            <person name="Cantor M.N."/>
            <person name="Hua S.X."/>
        </authorList>
    </citation>
    <scope>NUCLEOTIDE SEQUENCE [LARGE SCALE GENOMIC DNA]</scope>
    <source>
        <strain evidence="8 9">CBS 102.13</strain>
    </source>
</reference>
<dbReference type="STRING" id="41067.A0A2I2FBY9"/>
<evidence type="ECO:0000313" key="8">
    <source>
        <dbReference type="EMBL" id="PLB38141.1"/>
    </source>
</evidence>
<dbReference type="RefSeq" id="XP_024672153.1">
    <property type="nucleotide sequence ID" value="XM_024812553.1"/>
</dbReference>
<keyword evidence="6" id="KW-0274">FAD</keyword>
<dbReference type="OrthoDB" id="5046242at2759"/>
<evidence type="ECO:0000256" key="1">
    <source>
        <dbReference type="ARBA" id="ARBA00001974"/>
    </source>
</evidence>
<dbReference type="GO" id="GO:0097621">
    <property type="term" value="F:monoamine oxidase activity"/>
    <property type="evidence" value="ECO:0007669"/>
    <property type="project" value="UniProtKB-EC"/>
</dbReference>
<evidence type="ECO:0000256" key="4">
    <source>
        <dbReference type="ARBA" id="ARBA00048448"/>
    </source>
</evidence>
<comment type="catalytic activity">
    <reaction evidence="4">
        <text>a secondary aliphatic amine + O2 + H2O = a primary amine + an aldehyde + H2O2</text>
        <dbReference type="Rhea" id="RHEA:26414"/>
        <dbReference type="ChEBI" id="CHEBI:15377"/>
        <dbReference type="ChEBI" id="CHEBI:15379"/>
        <dbReference type="ChEBI" id="CHEBI:16240"/>
        <dbReference type="ChEBI" id="CHEBI:17478"/>
        <dbReference type="ChEBI" id="CHEBI:58855"/>
        <dbReference type="ChEBI" id="CHEBI:65296"/>
        <dbReference type="EC" id="1.4.3.4"/>
    </reaction>
</comment>
<dbReference type="Proteomes" id="UP000234585">
    <property type="component" value="Unassembled WGS sequence"/>
</dbReference>
<dbReference type="InterPro" id="IPR036188">
    <property type="entry name" value="FAD/NAD-bd_sf"/>
</dbReference>
<dbReference type="SUPFAM" id="SSF51905">
    <property type="entry name" value="FAD/NAD(P)-binding domain"/>
    <property type="match status" value="1"/>
</dbReference>
<dbReference type="SUPFAM" id="SSF54373">
    <property type="entry name" value="FAD-linked reductases, C-terminal domain"/>
    <property type="match status" value="1"/>
</dbReference>
<dbReference type="EMBL" id="KZ559137">
    <property type="protein sequence ID" value="PLB38141.1"/>
    <property type="molecule type" value="Genomic_DNA"/>
</dbReference>
<evidence type="ECO:0000256" key="3">
    <source>
        <dbReference type="ARBA" id="ARBA00023002"/>
    </source>
</evidence>
<feature type="binding site" evidence="5">
    <location>
        <position position="251"/>
    </location>
    <ligand>
        <name>FAD</name>
        <dbReference type="ChEBI" id="CHEBI:57692"/>
    </ligand>
</feature>
<dbReference type="PANTHER" id="PTHR43563:SF14">
    <property type="entry name" value="AMINE OXIDASE"/>
    <property type="match status" value="1"/>
</dbReference>
<evidence type="ECO:0000256" key="2">
    <source>
        <dbReference type="ARBA" id="ARBA00005995"/>
    </source>
</evidence>
<organism evidence="8 9">
    <name type="scientific">Aspergillus candidus</name>
    <dbReference type="NCBI Taxonomy" id="41067"/>
    <lineage>
        <taxon>Eukaryota</taxon>
        <taxon>Fungi</taxon>
        <taxon>Dikarya</taxon>
        <taxon>Ascomycota</taxon>
        <taxon>Pezizomycotina</taxon>
        <taxon>Eurotiomycetes</taxon>
        <taxon>Eurotiomycetidae</taxon>
        <taxon>Eurotiales</taxon>
        <taxon>Aspergillaceae</taxon>
        <taxon>Aspergillus</taxon>
        <taxon>Aspergillus subgen. Circumdati</taxon>
    </lineage>
</organism>
<feature type="binding site" evidence="5">
    <location>
        <position position="361"/>
    </location>
    <ligand>
        <name>substrate</name>
    </ligand>
</feature>
<name>A0A2I2FBY9_ASPCN</name>
<dbReference type="GeneID" id="36519713"/>
<evidence type="ECO:0000259" key="7">
    <source>
        <dbReference type="Pfam" id="PF01593"/>
    </source>
</evidence>
<protein>
    <recommendedName>
        <fullName evidence="6">Amine oxidase</fullName>
        <ecNumber evidence="6">1.4.3.-</ecNumber>
    </recommendedName>
</protein>
<dbReference type="InterPro" id="IPR002937">
    <property type="entry name" value="Amino_oxidase"/>
</dbReference>
<feature type="binding site" evidence="5">
    <location>
        <position position="27"/>
    </location>
    <ligand>
        <name>FAD</name>
        <dbReference type="ChEBI" id="CHEBI:57692"/>
    </ligand>
</feature>
<comment type="cofactor">
    <cofactor evidence="1 6">
        <name>FAD</name>
        <dbReference type="ChEBI" id="CHEBI:57692"/>
    </cofactor>
</comment>
<dbReference type="PRINTS" id="PR00757">
    <property type="entry name" value="AMINEOXDASEF"/>
</dbReference>
<dbReference type="EC" id="1.4.3.-" evidence="6"/>
<dbReference type="SMR" id="A0A2I2FBY9"/>